<feature type="domain" description="GAF" evidence="1">
    <location>
        <begin position="14"/>
        <end position="138"/>
    </location>
</feature>
<evidence type="ECO:0000259" key="1">
    <source>
        <dbReference type="Pfam" id="PF13185"/>
    </source>
</evidence>
<dbReference type="OrthoDB" id="2360948at2"/>
<dbReference type="InterPro" id="IPR029016">
    <property type="entry name" value="GAF-like_dom_sf"/>
</dbReference>
<dbReference type="SUPFAM" id="SSF55781">
    <property type="entry name" value="GAF domain-like"/>
    <property type="match status" value="1"/>
</dbReference>
<dbReference type="Proteomes" id="UP000256869">
    <property type="component" value="Unassembled WGS sequence"/>
</dbReference>
<dbReference type="EMBL" id="QRDY01000007">
    <property type="protein sequence ID" value="RED59343.1"/>
    <property type="molecule type" value="Genomic_DNA"/>
</dbReference>
<protein>
    <submittedName>
        <fullName evidence="2">Nitrogen regulatory protein A</fullName>
    </submittedName>
</protein>
<dbReference type="InterPro" id="IPR003018">
    <property type="entry name" value="GAF"/>
</dbReference>
<dbReference type="Pfam" id="PF13185">
    <property type="entry name" value="GAF_2"/>
    <property type="match status" value="1"/>
</dbReference>
<evidence type="ECO:0000313" key="2">
    <source>
        <dbReference type="EMBL" id="RED59343.1"/>
    </source>
</evidence>
<comment type="caution">
    <text evidence="2">The sequence shown here is derived from an EMBL/GenBank/DDBJ whole genome shotgun (WGS) entry which is preliminary data.</text>
</comment>
<accession>A0A3D9IC16</accession>
<gene>
    <name evidence="2" type="ORF">DFP95_107182</name>
</gene>
<reference evidence="2 3" key="1">
    <citation type="submission" date="2018-07" db="EMBL/GenBank/DDBJ databases">
        <title>Genomic Encyclopedia of Type Strains, Phase III (KMG-III): the genomes of soil and plant-associated and newly described type strains.</title>
        <authorList>
            <person name="Whitman W."/>
        </authorList>
    </citation>
    <scope>NUCLEOTIDE SEQUENCE [LARGE SCALE GENOMIC DNA]</scope>
    <source>
        <strain evidence="2 3">CECT 8236</strain>
    </source>
</reference>
<name>A0A3D9IC16_9BACL</name>
<evidence type="ECO:0000313" key="3">
    <source>
        <dbReference type="Proteomes" id="UP000256869"/>
    </source>
</evidence>
<dbReference type="RefSeq" id="WP_115993388.1">
    <property type="nucleotide sequence ID" value="NZ_QRDY01000007.1"/>
</dbReference>
<organism evidence="2 3">
    <name type="scientific">Cohnella lupini</name>
    <dbReference type="NCBI Taxonomy" id="1294267"/>
    <lineage>
        <taxon>Bacteria</taxon>
        <taxon>Bacillati</taxon>
        <taxon>Bacillota</taxon>
        <taxon>Bacilli</taxon>
        <taxon>Bacillales</taxon>
        <taxon>Paenibacillaceae</taxon>
        <taxon>Cohnella</taxon>
    </lineage>
</organism>
<dbReference type="AlphaFoldDB" id="A0A3D9IC16"/>
<proteinExistence type="predicted"/>
<dbReference type="Gene3D" id="3.30.450.40">
    <property type="match status" value="1"/>
</dbReference>
<keyword evidence="3" id="KW-1185">Reference proteome</keyword>
<sequence>MDSWETTFMEDLNQLRVSINSDFCALALLDADGFTLRWKLASGNENERYRSMKFQPGRGLSDTVVKVGRAVSLNLAEIIFTRKLHEYPIMLAESLRSAYAVPLHDGIQVIGVLLIGDRKKRLYRPEEKKAAEHAGERISKLVSRHSLDRLPPN</sequence>